<evidence type="ECO:0000313" key="14">
    <source>
        <dbReference type="EMBL" id="SOY29362.1"/>
    </source>
</evidence>
<keyword evidence="4 14" id="KW-0808">Transferase</keyword>
<keyword evidence="9 12" id="KW-1133">Transmembrane helix</keyword>
<organism evidence="14 15">
    <name type="scientific">Acetatifactor muris</name>
    <dbReference type="NCBI Taxonomy" id="879566"/>
    <lineage>
        <taxon>Bacteria</taxon>
        <taxon>Bacillati</taxon>
        <taxon>Bacillota</taxon>
        <taxon>Clostridia</taxon>
        <taxon>Lachnospirales</taxon>
        <taxon>Lachnospiraceae</taxon>
        <taxon>Acetatifactor</taxon>
    </lineage>
</organism>
<comment type="subcellular location">
    <subcellularLocation>
        <location evidence="1">Cell membrane</location>
        <topology evidence="1">Multi-pass membrane protein</topology>
    </subcellularLocation>
</comment>
<dbReference type="InterPro" id="IPR010559">
    <property type="entry name" value="Sig_transdc_His_kin_internal"/>
</dbReference>
<dbReference type="SMART" id="SM00387">
    <property type="entry name" value="HATPase_c"/>
    <property type="match status" value="1"/>
</dbReference>
<gene>
    <name evidence="14" type="primary">ypdA_5</name>
    <name evidence="14" type="ORF">AMURIS_02077</name>
</gene>
<keyword evidence="11 12" id="KW-0472">Membrane</keyword>
<dbReference type="Pfam" id="PF02518">
    <property type="entry name" value="HATPase_c"/>
    <property type="match status" value="1"/>
</dbReference>
<dbReference type="EMBL" id="OFSM01000009">
    <property type="protein sequence ID" value="SOY29362.1"/>
    <property type="molecule type" value="Genomic_DNA"/>
</dbReference>
<dbReference type="InterPro" id="IPR036890">
    <property type="entry name" value="HATPase_C_sf"/>
</dbReference>
<keyword evidence="7 14" id="KW-0418">Kinase</keyword>
<dbReference type="GO" id="GO:0005886">
    <property type="term" value="C:plasma membrane"/>
    <property type="evidence" value="ECO:0007669"/>
    <property type="project" value="UniProtKB-SubCell"/>
</dbReference>
<evidence type="ECO:0000256" key="10">
    <source>
        <dbReference type="ARBA" id="ARBA00023012"/>
    </source>
</evidence>
<evidence type="ECO:0000256" key="8">
    <source>
        <dbReference type="ARBA" id="ARBA00022840"/>
    </source>
</evidence>
<evidence type="ECO:0000256" key="9">
    <source>
        <dbReference type="ARBA" id="ARBA00022989"/>
    </source>
</evidence>
<dbReference type="CDD" id="cd06225">
    <property type="entry name" value="HAMP"/>
    <property type="match status" value="1"/>
</dbReference>
<reference evidence="14 15" key="1">
    <citation type="submission" date="2018-01" db="EMBL/GenBank/DDBJ databases">
        <authorList>
            <person name="Gaut B.S."/>
            <person name="Morton B.R."/>
            <person name="Clegg M.T."/>
            <person name="Duvall M.R."/>
        </authorList>
    </citation>
    <scope>NUCLEOTIDE SEQUENCE [LARGE SCALE GENOMIC DNA]</scope>
    <source>
        <strain evidence="14">GP69</strain>
    </source>
</reference>
<evidence type="ECO:0000256" key="3">
    <source>
        <dbReference type="ARBA" id="ARBA00022553"/>
    </source>
</evidence>
<evidence type="ECO:0000256" key="6">
    <source>
        <dbReference type="ARBA" id="ARBA00022741"/>
    </source>
</evidence>
<protein>
    <submittedName>
        <fullName evidence="14">Sensor histidine kinase YpdA</fullName>
        <ecNumber evidence="14">2.7.13.3</ecNumber>
    </submittedName>
</protein>
<keyword evidence="6" id="KW-0547">Nucleotide-binding</keyword>
<keyword evidence="3" id="KW-0597">Phosphoprotein</keyword>
<dbReference type="PANTHER" id="PTHR34220">
    <property type="entry name" value="SENSOR HISTIDINE KINASE YPDA"/>
    <property type="match status" value="1"/>
</dbReference>
<evidence type="ECO:0000256" key="7">
    <source>
        <dbReference type="ARBA" id="ARBA00022777"/>
    </source>
</evidence>
<dbReference type="InterPro" id="IPR003594">
    <property type="entry name" value="HATPase_dom"/>
</dbReference>
<evidence type="ECO:0000256" key="1">
    <source>
        <dbReference type="ARBA" id="ARBA00004651"/>
    </source>
</evidence>
<dbReference type="GO" id="GO:0000155">
    <property type="term" value="F:phosphorelay sensor kinase activity"/>
    <property type="evidence" value="ECO:0007669"/>
    <property type="project" value="InterPro"/>
</dbReference>
<sequence length="494" mass="56687">MISEEVSKSLILDEQSTIRNCMIYSELKNAPVYGRRVTMKDTAVREKWYPVWQGKMGEWFFYENSAGTGNNLGVLVYPIYQMDLVSLKQEQIGFAKLEIYMERLFAPATEDGSSFRTAVFDEELQCRYRTEGVEETEALACLEEIEKSGRDEESVRIINGQMVCVRNLETCGLKFLLFFGTDGMEQKHREVNSTIIPLILLVMGIDSIGCYLFAGMFSRRVTILVNKFKRVETGDFSATEPISGNDELKVLDDQFTHMLETINALIRENYVQELEKKETELQNLQLQINPHFLYNTLETISSIAAVRQAFTVCDLCGRLGEIFRYSLGKDYGEFVTVEQELHHVENYVFIQKVRYGDKFEVFYHIEPEVRQCMILRFILQPVVENAILHGIAPMTGNGTLKISVGRQGEILYVKVEDDGIGMDSTRKSELEEYISRPENSREEKGSIGVRNVHRRVRLACGDRYGVSIESRPYRGSGFLITFPLRRKGDEECTD</sequence>
<evidence type="ECO:0000256" key="2">
    <source>
        <dbReference type="ARBA" id="ARBA00022475"/>
    </source>
</evidence>
<dbReference type="Gene3D" id="3.30.565.10">
    <property type="entry name" value="Histidine kinase-like ATPase, C-terminal domain"/>
    <property type="match status" value="1"/>
</dbReference>
<keyword evidence="8" id="KW-0067">ATP-binding</keyword>
<feature type="transmembrane region" description="Helical" evidence="12">
    <location>
        <begin position="195"/>
        <end position="214"/>
    </location>
</feature>
<evidence type="ECO:0000256" key="5">
    <source>
        <dbReference type="ARBA" id="ARBA00022692"/>
    </source>
</evidence>
<dbReference type="Gene3D" id="6.10.340.10">
    <property type="match status" value="1"/>
</dbReference>
<dbReference type="Proteomes" id="UP000236311">
    <property type="component" value="Unassembled WGS sequence"/>
</dbReference>
<dbReference type="EC" id="2.7.13.3" evidence="14"/>
<dbReference type="AlphaFoldDB" id="A0A2K4ZFY0"/>
<evidence type="ECO:0000259" key="13">
    <source>
        <dbReference type="PROSITE" id="PS50885"/>
    </source>
</evidence>
<keyword evidence="5 12" id="KW-0812">Transmembrane</keyword>
<accession>A0A2K4ZFY0</accession>
<dbReference type="PROSITE" id="PS50885">
    <property type="entry name" value="HAMP"/>
    <property type="match status" value="1"/>
</dbReference>
<dbReference type="GO" id="GO:0005524">
    <property type="term" value="F:ATP binding"/>
    <property type="evidence" value="ECO:0007669"/>
    <property type="project" value="UniProtKB-KW"/>
</dbReference>
<dbReference type="SUPFAM" id="SSF55874">
    <property type="entry name" value="ATPase domain of HSP90 chaperone/DNA topoisomerase II/histidine kinase"/>
    <property type="match status" value="1"/>
</dbReference>
<dbReference type="PANTHER" id="PTHR34220:SF11">
    <property type="entry name" value="SENSOR PROTEIN KINASE HPTS"/>
    <property type="match status" value="1"/>
</dbReference>
<feature type="domain" description="HAMP" evidence="13">
    <location>
        <begin position="215"/>
        <end position="267"/>
    </location>
</feature>
<evidence type="ECO:0000256" key="12">
    <source>
        <dbReference type="SAM" id="Phobius"/>
    </source>
</evidence>
<keyword evidence="15" id="KW-1185">Reference proteome</keyword>
<dbReference type="InterPro" id="IPR003660">
    <property type="entry name" value="HAMP_dom"/>
</dbReference>
<dbReference type="Pfam" id="PF06580">
    <property type="entry name" value="His_kinase"/>
    <property type="match status" value="1"/>
</dbReference>
<proteinExistence type="predicted"/>
<name>A0A2K4ZFY0_9FIRM</name>
<keyword evidence="2" id="KW-1003">Cell membrane</keyword>
<keyword evidence="10" id="KW-0902">Two-component regulatory system</keyword>
<evidence type="ECO:0000256" key="11">
    <source>
        <dbReference type="ARBA" id="ARBA00023136"/>
    </source>
</evidence>
<evidence type="ECO:0000313" key="15">
    <source>
        <dbReference type="Proteomes" id="UP000236311"/>
    </source>
</evidence>
<evidence type="ECO:0000256" key="4">
    <source>
        <dbReference type="ARBA" id="ARBA00022679"/>
    </source>
</evidence>
<dbReference type="InterPro" id="IPR050640">
    <property type="entry name" value="Bact_2-comp_sensor_kinase"/>
</dbReference>